<comment type="caution">
    <text evidence="13">The sequence shown here is derived from an EMBL/GenBank/DDBJ whole genome shotgun (WGS) entry which is preliminary data.</text>
</comment>
<dbReference type="PANTHER" id="PTHR30437:SF4">
    <property type="entry name" value="TRANSCRIPTION ELONGATION FACTOR GREA"/>
    <property type="match status" value="1"/>
</dbReference>
<dbReference type="PANTHER" id="PTHR30437">
    <property type="entry name" value="TRANSCRIPTION ELONGATION FACTOR GREA"/>
    <property type="match status" value="1"/>
</dbReference>
<gene>
    <name evidence="9" type="primary">greA</name>
    <name evidence="13" type="ORF">DW839_20310</name>
</gene>
<dbReference type="Pfam" id="PF03449">
    <property type="entry name" value="GreA_GreB_N"/>
    <property type="match status" value="1"/>
</dbReference>
<evidence type="ECO:0000259" key="11">
    <source>
        <dbReference type="Pfam" id="PF01272"/>
    </source>
</evidence>
<dbReference type="FunFam" id="1.10.287.180:FF:000001">
    <property type="entry name" value="Transcription elongation factor GreA"/>
    <property type="match status" value="1"/>
</dbReference>
<accession>A0A414AS87</accession>
<dbReference type="GO" id="GO:0032784">
    <property type="term" value="P:regulation of DNA-templated transcription elongation"/>
    <property type="evidence" value="ECO:0007669"/>
    <property type="project" value="UniProtKB-UniRule"/>
</dbReference>
<evidence type="ECO:0000256" key="7">
    <source>
        <dbReference type="ARBA" id="ARBA00024916"/>
    </source>
</evidence>
<feature type="domain" description="Transcription elongation factor GreA/GreB C-terminal" evidence="11">
    <location>
        <begin position="80"/>
        <end position="154"/>
    </location>
</feature>
<dbReference type="HAMAP" id="MF_00105">
    <property type="entry name" value="GreA_GreB"/>
    <property type="match status" value="1"/>
</dbReference>
<dbReference type="EMBL" id="QSHZ01000023">
    <property type="protein sequence ID" value="RHC54349.1"/>
    <property type="molecule type" value="Genomic_DNA"/>
</dbReference>
<dbReference type="InterPro" id="IPR036953">
    <property type="entry name" value="GreA/GreB_C_sf"/>
</dbReference>
<dbReference type="NCBIfam" id="NF001263">
    <property type="entry name" value="PRK00226.1-4"/>
    <property type="match status" value="1"/>
</dbReference>
<dbReference type="SUPFAM" id="SSF54534">
    <property type="entry name" value="FKBP-like"/>
    <property type="match status" value="1"/>
</dbReference>
<comment type="similarity">
    <text evidence="1 9 10">Belongs to the GreA/GreB family.</text>
</comment>
<evidence type="ECO:0000259" key="12">
    <source>
        <dbReference type="Pfam" id="PF03449"/>
    </source>
</evidence>
<dbReference type="InterPro" id="IPR023459">
    <property type="entry name" value="Tscrpt_elong_fac_GreA/B_fam"/>
</dbReference>
<dbReference type="AlphaFoldDB" id="A0A414AS87"/>
<evidence type="ECO:0000256" key="4">
    <source>
        <dbReference type="ARBA" id="ARBA00023054"/>
    </source>
</evidence>
<dbReference type="Pfam" id="PF01272">
    <property type="entry name" value="GreA_GreB"/>
    <property type="match status" value="1"/>
</dbReference>
<comment type="function">
    <text evidence="7 9 10">Necessary for efficient RNA polymerase transcription elongation past template-encoded arresting sites. The arresting sites in DNA have the property of trapping a certain fraction of elongating RNA polymerases that pass through, resulting in locked ternary complexes. Cleavage of the nascent transcript by cleavage factors such as GreA or GreB allows the resumption of elongation from the new 3'terminus. GreA releases sequences of 2 to 3 nucleotides.</text>
</comment>
<evidence type="ECO:0000256" key="2">
    <source>
        <dbReference type="ARBA" id="ARBA00013729"/>
    </source>
</evidence>
<dbReference type="InterPro" id="IPR001437">
    <property type="entry name" value="Tscrpt_elong_fac_GreA/B_C"/>
</dbReference>
<dbReference type="SUPFAM" id="SSF46557">
    <property type="entry name" value="GreA transcript cleavage protein, N-terminal domain"/>
    <property type="match status" value="1"/>
</dbReference>
<dbReference type="InterPro" id="IPR028624">
    <property type="entry name" value="Tscrpt_elong_fac_GreA/B"/>
</dbReference>
<dbReference type="GO" id="GO:0003746">
    <property type="term" value="F:translation elongation factor activity"/>
    <property type="evidence" value="ECO:0007669"/>
    <property type="project" value="UniProtKB-KW"/>
</dbReference>
<keyword evidence="13" id="KW-0648">Protein biosynthesis</keyword>
<organism evidence="13 14">
    <name type="scientific">Enterocloster bolteae</name>
    <dbReference type="NCBI Taxonomy" id="208479"/>
    <lineage>
        <taxon>Bacteria</taxon>
        <taxon>Bacillati</taxon>
        <taxon>Bacillota</taxon>
        <taxon>Clostridia</taxon>
        <taxon>Lachnospirales</taxon>
        <taxon>Lachnospiraceae</taxon>
        <taxon>Enterocloster</taxon>
    </lineage>
</organism>
<evidence type="ECO:0000256" key="1">
    <source>
        <dbReference type="ARBA" id="ARBA00008213"/>
    </source>
</evidence>
<feature type="domain" description="Transcription elongation factor GreA/GreB N-terminal" evidence="12">
    <location>
        <begin position="5"/>
        <end position="73"/>
    </location>
</feature>
<reference evidence="13 14" key="1">
    <citation type="submission" date="2018-08" db="EMBL/GenBank/DDBJ databases">
        <title>A genome reference for cultivated species of the human gut microbiota.</title>
        <authorList>
            <person name="Zou Y."/>
            <person name="Xue W."/>
            <person name="Luo G."/>
        </authorList>
    </citation>
    <scope>NUCLEOTIDE SEQUENCE [LARGE SCALE GENOMIC DNA]</scope>
    <source>
        <strain evidence="13 14">AM35-14</strain>
    </source>
</reference>
<keyword evidence="6 9" id="KW-0804">Transcription</keyword>
<dbReference type="PIRSF" id="PIRSF006092">
    <property type="entry name" value="GreA_GreB"/>
    <property type="match status" value="1"/>
</dbReference>
<name>A0A414AS87_9FIRM</name>
<evidence type="ECO:0000256" key="8">
    <source>
        <dbReference type="ARBA" id="ARBA00030776"/>
    </source>
</evidence>
<keyword evidence="3 9" id="KW-0805">Transcription regulation</keyword>
<proteinExistence type="inferred from homology"/>
<dbReference type="Proteomes" id="UP000283975">
    <property type="component" value="Unassembled WGS sequence"/>
</dbReference>
<evidence type="ECO:0000313" key="14">
    <source>
        <dbReference type="Proteomes" id="UP000283975"/>
    </source>
</evidence>
<keyword evidence="5 9" id="KW-0238">DNA-binding</keyword>
<evidence type="ECO:0000256" key="3">
    <source>
        <dbReference type="ARBA" id="ARBA00023015"/>
    </source>
</evidence>
<dbReference type="Gene3D" id="3.10.50.30">
    <property type="entry name" value="Transcription elongation factor, GreA/GreB, C-terminal domain"/>
    <property type="match status" value="1"/>
</dbReference>
<evidence type="ECO:0000256" key="9">
    <source>
        <dbReference type="HAMAP-Rule" id="MF_00105"/>
    </source>
</evidence>
<dbReference type="GO" id="GO:0070063">
    <property type="term" value="F:RNA polymerase binding"/>
    <property type="evidence" value="ECO:0007669"/>
    <property type="project" value="InterPro"/>
</dbReference>
<keyword evidence="4" id="KW-0175">Coiled coil</keyword>
<protein>
    <recommendedName>
        <fullName evidence="2 9">Transcription elongation factor GreA</fullName>
    </recommendedName>
    <alternativeName>
        <fullName evidence="8 9">Transcript cleavage factor GreA</fullName>
    </alternativeName>
</protein>
<evidence type="ECO:0000256" key="10">
    <source>
        <dbReference type="RuleBase" id="RU000556"/>
    </source>
</evidence>
<evidence type="ECO:0000313" key="13">
    <source>
        <dbReference type="EMBL" id="RHC54349.1"/>
    </source>
</evidence>
<evidence type="ECO:0000256" key="5">
    <source>
        <dbReference type="ARBA" id="ARBA00023125"/>
    </source>
</evidence>
<dbReference type="GO" id="GO:0006354">
    <property type="term" value="P:DNA-templated transcription elongation"/>
    <property type="evidence" value="ECO:0007669"/>
    <property type="project" value="TreeGrafter"/>
</dbReference>
<dbReference type="GO" id="GO:0003677">
    <property type="term" value="F:DNA binding"/>
    <property type="evidence" value="ECO:0007669"/>
    <property type="project" value="UniProtKB-UniRule"/>
</dbReference>
<dbReference type="InterPro" id="IPR036805">
    <property type="entry name" value="Tscrpt_elong_fac_GreA/B_N_sf"/>
</dbReference>
<evidence type="ECO:0000256" key="6">
    <source>
        <dbReference type="ARBA" id="ARBA00023163"/>
    </source>
</evidence>
<sequence length="177" mass="20289">MYDNLTANDIKKMQEEIEYRKLVVRREALEAVKEARAHGDLSENFEYKAAKQDKNRNESRIRYLEKMIKTARIISDNSREGEVGLGDTVEVYIPDDDETERYKLVTTVRGNSLQGLISIDSPLGKAIRGRKMGDKVYVKVDDHFGYDVEIRSIDKTTEDDEDSCAVINRISLSLHSL</sequence>
<dbReference type="InterPro" id="IPR022691">
    <property type="entry name" value="Tscrpt_elong_fac_GreA/B_N"/>
</dbReference>
<keyword evidence="13" id="KW-0251">Elongation factor</keyword>
<dbReference type="NCBIfam" id="TIGR01462">
    <property type="entry name" value="greA"/>
    <property type="match status" value="1"/>
</dbReference>
<dbReference type="Gene3D" id="1.10.287.180">
    <property type="entry name" value="Transcription elongation factor, GreA/GreB, N-terminal domain"/>
    <property type="match status" value="1"/>
</dbReference>
<dbReference type="InterPro" id="IPR006359">
    <property type="entry name" value="Tscrpt_elong_fac_GreA"/>
</dbReference>